<evidence type="ECO:0000313" key="7">
    <source>
        <dbReference type="Proteomes" id="UP001366060"/>
    </source>
</evidence>
<evidence type="ECO:0000256" key="4">
    <source>
        <dbReference type="ARBA" id="ARBA00022679"/>
    </source>
</evidence>
<keyword evidence="5" id="KW-0598">Phosphotransferase system</keyword>
<evidence type="ECO:0000256" key="5">
    <source>
        <dbReference type="ARBA" id="ARBA00022683"/>
    </source>
</evidence>
<keyword evidence="1" id="KW-0813">Transport</keyword>
<keyword evidence="3" id="KW-0762">Sugar transport</keyword>
<evidence type="ECO:0000256" key="3">
    <source>
        <dbReference type="ARBA" id="ARBA00022597"/>
    </source>
</evidence>
<comment type="caution">
    <text evidence="6">The sequence shown here is derived from an EMBL/GenBank/DDBJ whole genome shotgun (WGS) entry which is preliminary data.</text>
</comment>
<protein>
    <submittedName>
        <fullName evidence="6">PTS mannitol transporter subunit IICBA</fullName>
    </submittedName>
</protein>
<sequence length="64" mass="6754">TTMAVIVGTEIPKFLGAMIVGPLGGYAISKFDKAVHGKIKSGFEMLEINLSSPIIGMILAIISY</sequence>
<evidence type="ECO:0000256" key="2">
    <source>
        <dbReference type="ARBA" id="ARBA00022553"/>
    </source>
</evidence>
<name>A0ABU9HH03_9GAMM</name>
<dbReference type="EMBL" id="JBAKBA010000304">
    <property type="protein sequence ID" value="MEL0661119.1"/>
    <property type="molecule type" value="Genomic_DNA"/>
</dbReference>
<evidence type="ECO:0000313" key="6">
    <source>
        <dbReference type="EMBL" id="MEL0661119.1"/>
    </source>
</evidence>
<organism evidence="6 7">
    <name type="scientific">Psychromonas arctica</name>
    <dbReference type="NCBI Taxonomy" id="168275"/>
    <lineage>
        <taxon>Bacteria</taxon>
        <taxon>Pseudomonadati</taxon>
        <taxon>Pseudomonadota</taxon>
        <taxon>Gammaproteobacteria</taxon>
        <taxon>Alteromonadales</taxon>
        <taxon>Psychromonadaceae</taxon>
        <taxon>Psychromonas</taxon>
    </lineage>
</organism>
<proteinExistence type="predicted"/>
<keyword evidence="2" id="KW-0597">Phosphoprotein</keyword>
<dbReference type="PANTHER" id="PTHR30181">
    <property type="entry name" value="MANNITOL PERMEASE IIC COMPONENT"/>
    <property type="match status" value="1"/>
</dbReference>
<keyword evidence="7" id="KW-1185">Reference proteome</keyword>
<dbReference type="Proteomes" id="UP001366060">
    <property type="component" value="Unassembled WGS sequence"/>
</dbReference>
<keyword evidence="4" id="KW-0808">Transferase</keyword>
<gene>
    <name evidence="6" type="ORF">V6255_18625</name>
</gene>
<dbReference type="InterPro" id="IPR050893">
    <property type="entry name" value="Sugar_PTS"/>
</dbReference>
<accession>A0ABU9HH03</accession>
<dbReference type="PANTHER" id="PTHR30181:SF2">
    <property type="entry name" value="PTS SYSTEM MANNITOL-SPECIFIC EIICBA COMPONENT"/>
    <property type="match status" value="1"/>
</dbReference>
<evidence type="ECO:0000256" key="1">
    <source>
        <dbReference type="ARBA" id="ARBA00022448"/>
    </source>
</evidence>
<feature type="non-terminal residue" evidence="6">
    <location>
        <position position="1"/>
    </location>
</feature>
<reference evidence="6 7" key="1">
    <citation type="submission" date="2024-02" db="EMBL/GenBank/DDBJ databases">
        <title>Bacteria isolated from the canopy kelp, Nereocystis luetkeana.</title>
        <authorList>
            <person name="Pfister C.A."/>
            <person name="Younker I.T."/>
            <person name="Light S.H."/>
        </authorList>
    </citation>
    <scope>NUCLEOTIDE SEQUENCE [LARGE SCALE GENOMIC DNA]</scope>
    <source>
        <strain evidence="6 7">TI.2.07</strain>
    </source>
</reference>